<dbReference type="Gene3D" id="2.130.10.10">
    <property type="entry name" value="YVTN repeat-like/Quinoprotein amine dehydrogenase"/>
    <property type="match status" value="1"/>
</dbReference>
<feature type="region of interest" description="Disordered" evidence="2">
    <location>
        <begin position="154"/>
        <end position="185"/>
    </location>
</feature>
<dbReference type="InterPro" id="IPR019405">
    <property type="entry name" value="Lactonase_7-beta_prop"/>
</dbReference>
<dbReference type="RefSeq" id="WP_231819406.1">
    <property type="nucleotide sequence ID" value="NZ_CP082781.1"/>
</dbReference>
<proteinExistence type="inferred from homology"/>
<reference evidence="3 4" key="1">
    <citation type="submission" date="2023-01" db="EMBL/GenBank/DDBJ databases">
        <title>Characterization of estradiol degrading bacteria Microbacterium sp. MZT7 and reveal degrading genes through genome analysis.</title>
        <authorList>
            <person name="Hao P."/>
            <person name="Gao Y."/>
        </authorList>
    </citation>
    <scope>NUCLEOTIDE SEQUENCE [LARGE SCALE GENOMIC DNA]</scope>
    <source>
        <strain evidence="3 4">MZT7</strain>
    </source>
</reference>
<sequence>MTRFWLGGYGADMEGSADGIGLLAGGDDHPGRERAPIRSLGYRGAVAPAPSPSWLAAHPSLDVVYAALEGAGEVRAFRRNGDTGLSSFGEPLAAGAAVCHLAVSPRGDALVASCYGDGRVVRFGLGPDGALIAPAADRAQRAAAVRAALLGEGPDASADTARPADPHPAADPYAADPDRLDPNGDPRVTHAHAAAFLPDGRIATTDLGFDLVRFWRPGADGGLVPDHEVVLPRGTGPRHMVVHPSGHLHVVTEYSCEVFTLAAGPDGRWSIAAATTATPLAQIGSDYPAELARSRDGATLYTALRGSNTIAALRVRGDGGTVEPLALAESGVDWPRHHLVHEGALLVAGQRSDEVAILDLDERTGAPGRVLHRAPAPTPTVILPVR</sequence>
<dbReference type="PANTHER" id="PTHR30344">
    <property type="entry name" value="6-PHOSPHOGLUCONOLACTONASE-RELATED"/>
    <property type="match status" value="1"/>
</dbReference>
<dbReference type="EMBL" id="CP082781">
    <property type="protein sequence ID" value="UGS25577.1"/>
    <property type="molecule type" value="Genomic_DNA"/>
</dbReference>
<gene>
    <name evidence="3" type="ORF">K8F61_12930</name>
</gene>
<organism evidence="3 4">
    <name type="scientific">Microbacterium resistens</name>
    <dbReference type="NCBI Taxonomy" id="156977"/>
    <lineage>
        <taxon>Bacteria</taxon>
        <taxon>Bacillati</taxon>
        <taxon>Actinomycetota</taxon>
        <taxon>Actinomycetes</taxon>
        <taxon>Micrococcales</taxon>
        <taxon>Microbacteriaceae</taxon>
        <taxon>Microbacterium</taxon>
    </lineage>
</organism>
<dbReference type="Pfam" id="PF10282">
    <property type="entry name" value="Lactonase"/>
    <property type="match status" value="1"/>
</dbReference>
<name>A0ABY3RNV8_9MICO</name>
<protein>
    <submittedName>
        <fullName evidence="3">Lactonase family protein</fullName>
    </submittedName>
</protein>
<dbReference type="InterPro" id="IPR015943">
    <property type="entry name" value="WD40/YVTN_repeat-like_dom_sf"/>
</dbReference>
<evidence type="ECO:0000256" key="2">
    <source>
        <dbReference type="SAM" id="MobiDB-lite"/>
    </source>
</evidence>
<evidence type="ECO:0000313" key="4">
    <source>
        <dbReference type="Proteomes" id="UP001199642"/>
    </source>
</evidence>
<keyword evidence="4" id="KW-1185">Reference proteome</keyword>
<comment type="similarity">
    <text evidence="1">Belongs to the cycloisomerase 2 family.</text>
</comment>
<dbReference type="PANTHER" id="PTHR30344:SF1">
    <property type="entry name" value="6-PHOSPHOGLUCONOLACTONASE"/>
    <property type="match status" value="1"/>
</dbReference>
<evidence type="ECO:0000313" key="3">
    <source>
        <dbReference type="EMBL" id="UGS25577.1"/>
    </source>
</evidence>
<dbReference type="SUPFAM" id="SSF75011">
    <property type="entry name" value="3-carboxy-cis,cis-mucoante lactonizing enzyme"/>
    <property type="match status" value="1"/>
</dbReference>
<evidence type="ECO:0000256" key="1">
    <source>
        <dbReference type="ARBA" id="ARBA00005564"/>
    </source>
</evidence>
<feature type="compositionally biased region" description="Basic and acidic residues" evidence="2">
    <location>
        <begin position="176"/>
        <end position="185"/>
    </location>
</feature>
<dbReference type="InterPro" id="IPR050282">
    <property type="entry name" value="Cycloisomerase_2"/>
</dbReference>
<dbReference type="Proteomes" id="UP001199642">
    <property type="component" value="Chromosome"/>
</dbReference>
<accession>A0ABY3RNV8</accession>